<dbReference type="Proteomes" id="UP000253204">
    <property type="component" value="Unassembled WGS sequence"/>
</dbReference>
<organism evidence="1 2">
    <name type="scientific">Vreelandella rituensis</name>
    <dbReference type="NCBI Taxonomy" id="2282306"/>
    <lineage>
        <taxon>Bacteria</taxon>
        <taxon>Pseudomonadati</taxon>
        <taxon>Pseudomonadota</taxon>
        <taxon>Gammaproteobacteria</taxon>
        <taxon>Oceanospirillales</taxon>
        <taxon>Halomonadaceae</taxon>
        <taxon>Vreelandella</taxon>
    </lineage>
</organism>
<dbReference type="EMBL" id="QPIJ01000001">
    <property type="protein sequence ID" value="RCV93749.1"/>
    <property type="molecule type" value="Genomic_DNA"/>
</dbReference>
<name>A0A368U962_9GAMM</name>
<keyword evidence="2" id="KW-1185">Reference proteome</keyword>
<accession>A0A368U962</accession>
<protein>
    <submittedName>
        <fullName evidence="1">Uncharacterized protein</fullName>
    </submittedName>
</protein>
<dbReference type="AlphaFoldDB" id="A0A368U962"/>
<dbReference type="RefSeq" id="WP_114485077.1">
    <property type="nucleotide sequence ID" value="NZ_CBCSHM010000007.1"/>
</dbReference>
<reference evidence="1 2" key="1">
    <citation type="submission" date="2018-07" db="EMBL/GenBank/DDBJ databases">
        <title>Halomonas rutogse sp. nov., isolated from Lake TangqianCo on Tibetan Plateau.</title>
        <authorList>
            <person name="Lu H."/>
            <person name="Xing P."/>
            <person name="Wu Q."/>
        </authorList>
    </citation>
    <scope>NUCLEOTIDE SEQUENCE [LARGE SCALE GENOMIC DNA]</scope>
    <source>
        <strain evidence="1 2">TQ8S</strain>
    </source>
</reference>
<gene>
    <name evidence="1" type="ORF">DU506_00930</name>
</gene>
<proteinExistence type="predicted"/>
<evidence type="ECO:0000313" key="2">
    <source>
        <dbReference type="Proteomes" id="UP000253204"/>
    </source>
</evidence>
<evidence type="ECO:0000313" key="1">
    <source>
        <dbReference type="EMBL" id="RCV93749.1"/>
    </source>
</evidence>
<comment type="caution">
    <text evidence="1">The sequence shown here is derived from an EMBL/GenBank/DDBJ whole genome shotgun (WGS) entry which is preliminary data.</text>
</comment>
<sequence>MQLSFSDRHLAAISVSCLLDTLKQQRDTSHLDDRLVWEMQRPNYAARLTQLLDRLCHDGDLVIDKDSAALLCAGISDLVMATYVARNCGPRTIPDRANPIRHNCTLLRLCHLQHEVASLQGTAVTGMAADLLDRHPLKDPSQVVPLEMITNLVAITPCTSAEKVVCA</sequence>